<dbReference type="Proteomes" id="UP000010478">
    <property type="component" value="Chromosome"/>
</dbReference>
<protein>
    <recommendedName>
        <fullName evidence="2">Flavinylation-associated cytochrome domain-containing protein</fullName>
    </recommendedName>
</protein>
<dbReference type="eggNOG" id="ENOG5034121">
    <property type="taxonomic scope" value="Bacteria"/>
</dbReference>
<organism evidence="3 4">
    <name type="scientific">Phormidium nigroviride PCC 7112</name>
    <dbReference type="NCBI Taxonomy" id="179408"/>
    <lineage>
        <taxon>Bacteria</taxon>
        <taxon>Bacillati</taxon>
        <taxon>Cyanobacteriota</taxon>
        <taxon>Cyanophyceae</taxon>
        <taxon>Oscillatoriophycideae</taxon>
        <taxon>Oscillatoriales</taxon>
        <taxon>Oscillatoriaceae</taxon>
        <taxon>Phormidium</taxon>
    </lineage>
</organism>
<name>K9VDE1_9CYAN</name>
<evidence type="ECO:0000259" key="2">
    <source>
        <dbReference type="Pfam" id="PF14358"/>
    </source>
</evidence>
<dbReference type="Pfam" id="PF14358">
    <property type="entry name" value="DUF4405"/>
    <property type="match status" value="1"/>
</dbReference>
<feature type="transmembrane region" description="Helical" evidence="1">
    <location>
        <begin position="12"/>
        <end position="35"/>
    </location>
</feature>
<evidence type="ECO:0000313" key="3">
    <source>
        <dbReference type="EMBL" id="AFZ05946.1"/>
    </source>
</evidence>
<evidence type="ECO:0000256" key="1">
    <source>
        <dbReference type="SAM" id="Phobius"/>
    </source>
</evidence>
<sequence precursor="true">MARRRKIHLLTYVRATIALTLLVVWSLAAITGFLLEFSPKGYGTGRLPLFLSLTRSQWGDVHFLVCVIALCVTVVHVLLDWRVLRGYLSYLLKSHQHPDLFEQRSHIRKEFFSIHNRPDEPTQK</sequence>
<gene>
    <name evidence="3" type="ORF">Osc7112_1419</name>
</gene>
<dbReference type="RefSeq" id="WP_015175268.1">
    <property type="nucleotide sequence ID" value="NC_019729.1"/>
</dbReference>
<evidence type="ECO:0000313" key="4">
    <source>
        <dbReference type="Proteomes" id="UP000010478"/>
    </source>
</evidence>
<dbReference type="InterPro" id="IPR025517">
    <property type="entry name" value="DUF4405"/>
</dbReference>
<feature type="domain" description="Flavinylation-associated cytochrome" evidence="2">
    <location>
        <begin position="17"/>
        <end position="81"/>
    </location>
</feature>
<dbReference type="OrthoDB" id="514660at2"/>
<dbReference type="HOGENOM" id="CLU_2001553_0_0_3"/>
<dbReference type="GO" id="GO:0016020">
    <property type="term" value="C:membrane"/>
    <property type="evidence" value="ECO:0007669"/>
    <property type="project" value="InterPro"/>
</dbReference>
<reference evidence="3 4" key="1">
    <citation type="submission" date="2012-05" db="EMBL/GenBank/DDBJ databases">
        <title>Finished chromosome of genome of Oscillatoria sp. PCC 7112.</title>
        <authorList>
            <consortium name="US DOE Joint Genome Institute"/>
            <person name="Gugger M."/>
            <person name="Coursin T."/>
            <person name="Rippka R."/>
            <person name="Tandeau De Marsac N."/>
            <person name="Huntemann M."/>
            <person name="Wei C.-L."/>
            <person name="Han J."/>
            <person name="Detter J.C."/>
            <person name="Han C."/>
            <person name="Tapia R."/>
            <person name="Davenport K."/>
            <person name="Daligault H."/>
            <person name="Erkkila T."/>
            <person name="Gu W."/>
            <person name="Munk A.C.C."/>
            <person name="Teshima H."/>
            <person name="Xu Y."/>
            <person name="Chain P."/>
            <person name="Chen A."/>
            <person name="Krypides N."/>
            <person name="Mavromatis K."/>
            <person name="Markowitz V."/>
            <person name="Szeto E."/>
            <person name="Ivanova N."/>
            <person name="Mikhailova N."/>
            <person name="Ovchinnikova G."/>
            <person name="Pagani I."/>
            <person name="Pati A."/>
            <person name="Goodwin L."/>
            <person name="Peters L."/>
            <person name="Pitluck S."/>
            <person name="Woyke T."/>
            <person name="Kerfeld C."/>
        </authorList>
    </citation>
    <scope>NUCLEOTIDE SEQUENCE [LARGE SCALE GENOMIC DNA]</scope>
    <source>
        <strain evidence="3 4">PCC 7112</strain>
    </source>
</reference>
<feature type="transmembrane region" description="Helical" evidence="1">
    <location>
        <begin position="61"/>
        <end position="79"/>
    </location>
</feature>
<keyword evidence="1" id="KW-1133">Transmembrane helix</keyword>
<keyword evidence="1" id="KW-0472">Membrane</keyword>
<dbReference type="EMBL" id="CP003614">
    <property type="protein sequence ID" value="AFZ05946.1"/>
    <property type="molecule type" value="Genomic_DNA"/>
</dbReference>
<dbReference type="STRING" id="179408.Osc7112_1419"/>
<dbReference type="SUPFAM" id="SSF81342">
    <property type="entry name" value="Transmembrane di-heme cytochromes"/>
    <property type="match status" value="1"/>
</dbReference>
<dbReference type="GO" id="GO:0022904">
    <property type="term" value="P:respiratory electron transport chain"/>
    <property type="evidence" value="ECO:0007669"/>
    <property type="project" value="InterPro"/>
</dbReference>
<dbReference type="InterPro" id="IPR016174">
    <property type="entry name" value="Di-haem_cyt_TM"/>
</dbReference>
<dbReference type="KEGG" id="oni:Osc7112_1419"/>
<accession>K9VDE1</accession>
<keyword evidence="4" id="KW-1185">Reference proteome</keyword>
<dbReference type="AlphaFoldDB" id="K9VDE1"/>
<keyword evidence="1" id="KW-0812">Transmembrane</keyword>
<proteinExistence type="predicted"/>